<dbReference type="RefSeq" id="WP_161492220.1">
    <property type="nucleotide sequence ID" value="NZ_CP043427.1"/>
</dbReference>
<dbReference type="GO" id="GO:0016829">
    <property type="term" value="F:lyase activity"/>
    <property type="evidence" value="ECO:0007669"/>
    <property type="project" value="UniProtKB-KW"/>
</dbReference>
<dbReference type="CDD" id="cd06257">
    <property type="entry name" value="DnaJ"/>
    <property type="match status" value="1"/>
</dbReference>
<dbReference type="NCBIfam" id="NF006502">
    <property type="entry name" value="PRK08937.3-2"/>
    <property type="match status" value="1"/>
</dbReference>
<dbReference type="Pfam" id="PF00226">
    <property type="entry name" value="DnaJ"/>
    <property type="match status" value="1"/>
</dbReference>
<keyword evidence="2" id="KW-0456">Lyase</keyword>
<dbReference type="AlphaFoldDB" id="A0A381DI40"/>
<dbReference type="InterPro" id="IPR001623">
    <property type="entry name" value="DnaJ_domain"/>
</dbReference>
<dbReference type="Gene3D" id="1.10.287.110">
    <property type="entry name" value="DnaJ domain"/>
    <property type="match status" value="1"/>
</dbReference>
<dbReference type="SMART" id="SM00271">
    <property type="entry name" value="DnaJ"/>
    <property type="match status" value="1"/>
</dbReference>
<evidence type="ECO:0000259" key="1">
    <source>
        <dbReference type="PROSITE" id="PS50076"/>
    </source>
</evidence>
<evidence type="ECO:0000313" key="3">
    <source>
        <dbReference type="Proteomes" id="UP000254920"/>
    </source>
</evidence>
<dbReference type="Proteomes" id="UP000254920">
    <property type="component" value="Unassembled WGS sequence"/>
</dbReference>
<dbReference type="InterPro" id="IPR036869">
    <property type="entry name" value="J_dom_sf"/>
</dbReference>
<feature type="domain" description="J" evidence="1">
    <location>
        <begin position="204"/>
        <end position="266"/>
    </location>
</feature>
<proteinExistence type="predicted"/>
<dbReference type="STRING" id="32024.GCA_000788295_00676"/>
<keyword evidence="3" id="KW-1185">Reference proteome</keyword>
<dbReference type="GeneID" id="93090991"/>
<evidence type="ECO:0000313" key="2">
    <source>
        <dbReference type="EMBL" id="SUX10362.1"/>
    </source>
</evidence>
<sequence length="274" mass="32616">MNVIQTLESISINTDDSSVFSQLQSMIKKNFKKSVGNKGKIISFYDESEKVQRKYFFKFLQNMYKKYHNKSFDFKMSEFSTIKLSLIQQNTLKSVVLIEANFKNSEVTLNIKNSDNFFISYINQCCNEWGIKFDKFENIITLNIQNEESLDMLDMFFNTKEIFNYTIDCNYDEKSFAKFKKEIKVRQSSKFIKRFKALANLLEEYFEILGCEKTDDSETVRSSYLSLIKLYHPDRHQNKPVEIQNSYREKFENIQKAYDALKPYFKEQENFISA</sequence>
<organism evidence="2 3">
    <name type="scientific">Campylobacter sputorum subsp. sputorum</name>
    <dbReference type="NCBI Taxonomy" id="32024"/>
    <lineage>
        <taxon>Bacteria</taxon>
        <taxon>Pseudomonadati</taxon>
        <taxon>Campylobacterota</taxon>
        <taxon>Epsilonproteobacteria</taxon>
        <taxon>Campylobacterales</taxon>
        <taxon>Campylobacteraceae</taxon>
        <taxon>Campylobacter</taxon>
    </lineage>
</organism>
<dbReference type="SUPFAM" id="SSF46565">
    <property type="entry name" value="Chaperone J-domain"/>
    <property type="match status" value="1"/>
</dbReference>
<dbReference type="EMBL" id="UFVD01000001">
    <property type="protein sequence ID" value="SUX10362.1"/>
    <property type="molecule type" value="Genomic_DNA"/>
</dbReference>
<gene>
    <name evidence="2" type="primary">purB_1</name>
    <name evidence="2" type="ORF">NCTC12475_00551</name>
</gene>
<protein>
    <submittedName>
        <fullName evidence="2">Adenylosuccinate lyase</fullName>
        <ecNumber evidence="2">4.3.2.2</ecNumber>
    </submittedName>
</protein>
<accession>A0A381DI40</accession>
<reference evidence="2 3" key="1">
    <citation type="submission" date="2018-06" db="EMBL/GenBank/DDBJ databases">
        <authorList>
            <consortium name="Pathogen Informatics"/>
            <person name="Doyle S."/>
        </authorList>
    </citation>
    <scope>NUCLEOTIDE SEQUENCE [LARGE SCALE GENOMIC DNA]</scope>
    <source>
        <strain evidence="2 3">NCTC12475</strain>
    </source>
</reference>
<dbReference type="EC" id="4.3.2.2" evidence="2"/>
<dbReference type="PROSITE" id="PS50076">
    <property type="entry name" value="DNAJ_2"/>
    <property type="match status" value="1"/>
</dbReference>
<name>A0A381DI40_9BACT</name>
<dbReference type="PRINTS" id="PR00625">
    <property type="entry name" value="JDOMAIN"/>
</dbReference>